<dbReference type="OrthoDB" id="433501at2759"/>
<proteinExistence type="predicted"/>
<feature type="compositionally biased region" description="Basic and acidic residues" evidence="2">
    <location>
        <begin position="1"/>
        <end position="13"/>
    </location>
</feature>
<comment type="caution">
    <text evidence="3">The sequence shown here is derived from an EMBL/GenBank/DDBJ whole genome shotgun (WGS) entry which is preliminary data.</text>
</comment>
<dbReference type="EMBL" id="CAJNDS010002074">
    <property type="protein sequence ID" value="CAE7306111.1"/>
    <property type="molecule type" value="Genomic_DNA"/>
</dbReference>
<evidence type="ECO:0000313" key="3">
    <source>
        <dbReference type="EMBL" id="CAE7306111.1"/>
    </source>
</evidence>
<feature type="coiled-coil region" evidence="1">
    <location>
        <begin position="394"/>
        <end position="423"/>
    </location>
</feature>
<keyword evidence="4" id="KW-1185">Reference proteome</keyword>
<keyword evidence="1" id="KW-0175">Coiled coil</keyword>
<evidence type="ECO:0000256" key="2">
    <source>
        <dbReference type="SAM" id="MobiDB-lite"/>
    </source>
</evidence>
<organism evidence="3 4">
    <name type="scientific">Symbiodinium natans</name>
    <dbReference type="NCBI Taxonomy" id="878477"/>
    <lineage>
        <taxon>Eukaryota</taxon>
        <taxon>Sar</taxon>
        <taxon>Alveolata</taxon>
        <taxon>Dinophyceae</taxon>
        <taxon>Suessiales</taxon>
        <taxon>Symbiodiniaceae</taxon>
        <taxon>Symbiodinium</taxon>
    </lineage>
</organism>
<feature type="coiled-coil region" evidence="1">
    <location>
        <begin position="475"/>
        <end position="502"/>
    </location>
</feature>
<dbReference type="AlphaFoldDB" id="A0A812NN98"/>
<sequence>MPRAQSSDRRQQDAKAAQAVRERQSVWQLRCKLDQSRREARLAARALEHQYADLKKLEGSERQESQYAAQLESKAAQLLAGSPAAELRFQGEGELESLHDENRHLLRDIRALRQSEKERRGEALRLIETAEDCAAFGQVSVDLLGAVGWGQLEVQEAQLNLTRTSATRSCIAEEHDSLLWSVQSARQEQRIEVAQLATDESVTGQEAQASSDEAVLSARADRRNLAMETAACHEAVALFRTECEEFTAEWSRECEDEEACSHELLELKSAEESLARDLLTESWLLKQSCEAARSLRGQITEMDAELRAASMSRRGLAAAQWRGDALQAAGLRELHAQTSELQSEAASAQVAASSLKQIGEGCKLESHAQMSMMEMEHARAEELVASYAYAWEQVHRLQRTVSAEEAQKKVMQARAREALLESEAADAHLLQARAKCEVAAATLTQGRQLAMRTGADLRERLKERCAAQAGLSEQIEEGSERARECRVQTEKLKQELATVRRRSACLRSLLPPG</sequence>
<feature type="region of interest" description="Disordered" evidence="2">
    <location>
        <begin position="1"/>
        <end position="23"/>
    </location>
</feature>
<name>A0A812NN98_9DINO</name>
<evidence type="ECO:0000256" key="1">
    <source>
        <dbReference type="SAM" id="Coils"/>
    </source>
</evidence>
<protein>
    <submittedName>
        <fullName evidence="3">Uncharacterized protein</fullName>
    </submittedName>
</protein>
<reference evidence="3" key="1">
    <citation type="submission" date="2021-02" db="EMBL/GenBank/DDBJ databases">
        <authorList>
            <person name="Dougan E. K."/>
            <person name="Rhodes N."/>
            <person name="Thang M."/>
            <person name="Chan C."/>
        </authorList>
    </citation>
    <scope>NUCLEOTIDE SEQUENCE</scope>
</reference>
<gene>
    <name evidence="3" type="ORF">SNAT2548_LOCUS16086</name>
</gene>
<accession>A0A812NN98</accession>
<dbReference type="Proteomes" id="UP000604046">
    <property type="component" value="Unassembled WGS sequence"/>
</dbReference>
<evidence type="ECO:0000313" key="4">
    <source>
        <dbReference type="Proteomes" id="UP000604046"/>
    </source>
</evidence>